<dbReference type="InterPro" id="IPR009003">
    <property type="entry name" value="Peptidase_S1_PA"/>
</dbReference>
<evidence type="ECO:0000313" key="3">
    <source>
        <dbReference type="Proteomes" id="UP000225740"/>
    </source>
</evidence>
<proteinExistence type="predicted"/>
<feature type="signal peptide" evidence="1">
    <location>
        <begin position="1"/>
        <end position="18"/>
    </location>
</feature>
<organism evidence="2 3">
    <name type="scientific">Rhodopirellula bahusiensis</name>
    <dbReference type="NCBI Taxonomy" id="2014065"/>
    <lineage>
        <taxon>Bacteria</taxon>
        <taxon>Pseudomonadati</taxon>
        <taxon>Planctomycetota</taxon>
        <taxon>Planctomycetia</taxon>
        <taxon>Pirellulales</taxon>
        <taxon>Pirellulaceae</taxon>
        <taxon>Rhodopirellula</taxon>
    </lineage>
</organism>
<dbReference type="RefSeq" id="WP_099260965.1">
    <property type="nucleotide sequence ID" value="NZ_NIZW01000008.1"/>
</dbReference>
<evidence type="ECO:0000256" key="1">
    <source>
        <dbReference type="SAM" id="SignalP"/>
    </source>
</evidence>
<feature type="chain" id="PRO_5013558456" evidence="1">
    <location>
        <begin position="19"/>
        <end position="254"/>
    </location>
</feature>
<accession>A0A2G1W860</accession>
<dbReference type="OrthoDB" id="263398at2"/>
<dbReference type="Pfam" id="PF13365">
    <property type="entry name" value="Trypsin_2"/>
    <property type="match status" value="1"/>
</dbReference>
<dbReference type="EMBL" id="NIZW01000008">
    <property type="protein sequence ID" value="PHQ35201.1"/>
    <property type="molecule type" value="Genomic_DNA"/>
</dbReference>
<dbReference type="GO" id="GO:0008233">
    <property type="term" value="F:peptidase activity"/>
    <property type="evidence" value="ECO:0007669"/>
    <property type="project" value="UniProtKB-KW"/>
</dbReference>
<name>A0A2G1W860_9BACT</name>
<dbReference type="AlphaFoldDB" id="A0A2G1W860"/>
<comment type="caution">
    <text evidence="2">The sequence shown here is derived from an EMBL/GenBank/DDBJ whole genome shotgun (WGS) entry which is preliminary data.</text>
</comment>
<dbReference type="GeneID" id="90608923"/>
<keyword evidence="2" id="KW-0378">Hydrolase</keyword>
<dbReference type="Proteomes" id="UP000225740">
    <property type="component" value="Unassembled WGS sequence"/>
</dbReference>
<keyword evidence="3" id="KW-1185">Reference proteome</keyword>
<gene>
    <name evidence="2" type="ORF">CEE69_12380</name>
</gene>
<sequence>MTHTTVSFFFGAALVAVAIVSETAAVEPWDRVVCIQSEIESKPDTGKLCSAFLVNSNERLFLVTAGHASEETNPKSKLRYRDPDGVSQWVALKTFFRASANPWQRDKRSDFAVAELLLVDGAETYFAHLTALSISLESISTETPSRTTGIVTVGFPLAIGAGEVLSPVAIVGHVASRETDTKNRWGHEPIVYCSPPLAQGTSGGPAFLDNQPEGSLVVVAMYIGVIHDSSGAKLSKMVPARLIRASIMQMQGGD</sequence>
<keyword evidence="2" id="KW-0645">Protease</keyword>
<dbReference type="GO" id="GO:0006508">
    <property type="term" value="P:proteolysis"/>
    <property type="evidence" value="ECO:0007669"/>
    <property type="project" value="UniProtKB-KW"/>
</dbReference>
<dbReference type="SUPFAM" id="SSF50494">
    <property type="entry name" value="Trypsin-like serine proteases"/>
    <property type="match status" value="1"/>
</dbReference>
<dbReference type="Gene3D" id="2.40.10.120">
    <property type="match status" value="1"/>
</dbReference>
<evidence type="ECO:0000313" key="2">
    <source>
        <dbReference type="EMBL" id="PHQ35201.1"/>
    </source>
</evidence>
<keyword evidence="1" id="KW-0732">Signal</keyword>
<protein>
    <submittedName>
        <fullName evidence="2">Serine protease</fullName>
    </submittedName>
</protein>
<reference evidence="2 3" key="1">
    <citation type="submission" date="2017-06" db="EMBL/GenBank/DDBJ databases">
        <title>Description of Rhodopirellula bahusiensis sp. nov.</title>
        <authorList>
            <person name="Kizina J."/>
            <person name="Harder J."/>
        </authorList>
    </citation>
    <scope>NUCLEOTIDE SEQUENCE [LARGE SCALE GENOMIC DNA]</scope>
    <source>
        <strain evidence="2 3">SWK21</strain>
    </source>
</reference>